<dbReference type="PANTHER" id="PTHR43834:SF6">
    <property type="entry name" value="GTPASE DER"/>
    <property type="match status" value="1"/>
</dbReference>
<evidence type="ECO:0000256" key="1">
    <source>
        <dbReference type="ARBA" id="ARBA00022741"/>
    </source>
</evidence>
<dbReference type="InterPro" id="IPR005225">
    <property type="entry name" value="Small_GTP-bd"/>
</dbReference>
<name>A0AAV9IXQ4_CYACA</name>
<protein>
    <recommendedName>
        <fullName evidence="7">GTPase Der</fullName>
    </recommendedName>
</protein>
<dbReference type="GO" id="GO:0005525">
    <property type="term" value="F:GTP binding"/>
    <property type="evidence" value="ECO:0007669"/>
    <property type="project" value="UniProtKB-KW"/>
</dbReference>
<dbReference type="Gene3D" id="3.40.50.300">
    <property type="entry name" value="P-loop containing nucleotide triphosphate hydrolases"/>
    <property type="match status" value="2"/>
</dbReference>
<feature type="domain" description="G" evidence="3">
    <location>
        <begin position="231"/>
        <end position="334"/>
    </location>
</feature>
<dbReference type="Gene3D" id="3.30.300.20">
    <property type="match status" value="1"/>
</dbReference>
<accession>A0AAV9IXQ4</accession>
<keyword evidence="6" id="KW-1185">Reference proteome</keyword>
<dbReference type="EMBL" id="JANCYW010000011">
    <property type="protein sequence ID" value="KAK4537069.1"/>
    <property type="molecule type" value="Genomic_DNA"/>
</dbReference>
<evidence type="ECO:0000259" key="4">
    <source>
        <dbReference type="Pfam" id="PF14714"/>
    </source>
</evidence>
<proteinExistence type="predicted"/>
<gene>
    <name evidence="5" type="ORF">CDCA_CDCA11G3094</name>
</gene>
<evidence type="ECO:0008006" key="7">
    <source>
        <dbReference type="Google" id="ProtNLM"/>
    </source>
</evidence>
<dbReference type="InterPro" id="IPR006073">
    <property type="entry name" value="GTP-bd"/>
</dbReference>
<evidence type="ECO:0000256" key="2">
    <source>
        <dbReference type="ARBA" id="ARBA00023134"/>
    </source>
</evidence>
<dbReference type="PANTHER" id="PTHR43834">
    <property type="entry name" value="GTPASE DER"/>
    <property type="match status" value="1"/>
</dbReference>
<dbReference type="Pfam" id="PF01926">
    <property type="entry name" value="MMR_HSR1"/>
    <property type="match status" value="2"/>
</dbReference>
<dbReference type="InterPro" id="IPR015946">
    <property type="entry name" value="KH_dom-like_a/b"/>
</dbReference>
<evidence type="ECO:0000259" key="3">
    <source>
        <dbReference type="Pfam" id="PF01926"/>
    </source>
</evidence>
<dbReference type="Proteomes" id="UP001301350">
    <property type="component" value="Unassembled WGS sequence"/>
</dbReference>
<dbReference type="InterPro" id="IPR032859">
    <property type="entry name" value="KH_dom-like"/>
</dbReference>
<keyword evidence="1" id="KW-0547">Nucleotide-binding</keyword>
<reference evidence="5 6" key="1">
    <citation type="submission" date="2022-07" db="EMBL/GenBank/DDBJ databases">
        <title>Genome-wide signatures of adaptation to extreme environments.</title>
        <authorList>
            <person name="Cho C.H."/>
            <person name="Yoon H.S."/>
        </authorList>
    </citation>
    <scope>NUCLEOTIDE SEQUENCE [LARGE SCALE GENOMIC DNA]</scope>
    <source>
        <strain evidence="5 6">DBV 063 E5</strain>
    </source>
</reference>
<dbReference type="NCBIfam" id="TIGR00231">
    <property type="entry name" value="small_GTP"/>
    <property type="match status" value="1"/>
</dbReference>
<organism evidence="5 6">
    <name type="scientific">Cyanidium caldarium</name>
    <name type="common">Red alga</name>
    <dbReference type="NCBI Taxonomy" id="2771"/>
    <lineage>
        <taxon>Eukaryota</taxon>
        <taxon>Rhodophyta</taxon>
        <taxon>Bangiophyceae</taxon>
        <taxon>Cyanidiales</taxon>
        <taxon>Cyanidiaceae</taxon>
        <taxon>Cyanidium</taxon>
    </lineage>
</organism>
<keyword evidence="2" id="KW-0342">GTP-binding</keyword>
<feature type="domain" description="GTPase Der C-terminal KH-domain-like" evidence="4">
    <location>
        <begin position="426"/>
        <end position="501"/>
    </location>
</feature>
<sequence length="507" mass="55293">MKRPPPPRALVMLLGRPNVGKSTLFNRLCGRRTSLVDNRPGCTRDVVEDVGRLSDLRFRLLDTPGLELSLYRRGVARSALAADPRHHQVFSKFATDFSGDDAVAALCQQMCARTERLLERYRDPARNPAGLLALFVIDAVQGVMPGDREMVELLRRKTVPSVLALNKCDAARAAVGHVEACAELGYDDCAAISAEQELGWADLYEALQPHVDAMNEVDAADTVVEEPPVAISVVGRPNVGKSTLLNALVGADRFLTAPFAGVTRDAVTAQSERFPNVLFTDTAGMRLLSSQTSTDRLQAEANQMARSSMRKANVCCLVLDAGLVEQATRETGSLRGALTDIEIKIIYEAAAVRGRPLMIALNKCDRLASPGDAARLVESVQARVRACAPDVRACPVLPLSALHLTDADASGLVDTARSLHRQWSTRVPTATFSYWLREFAARHPPPPGRTFAFGKQSTTRPPVFTIYGIPGTALPTSYQRQLINDSKATFGLEQVPVRVRFSSQRRR</sequence>
<feature type="domain" description="G" evidence="3">
    <location>
        <begin position="11"/>
        <end position="167"/>
    </location>
</feature>
<dbReference type="SUPFAM" id="SSF52540">
    <property type="entry name" value="P-loop containing nucleoside triphosphate hydrolases"/>
    <property type="match status" value="2"/>
</dbReference>
<evidence type="ECO:0000313" key="5">
    <source>
        <dbReference type="EMBL" id="KAK4537069.1"/>
    </source>
</evidence>
<comment type="caution">
    <text evidence="5">The sequence shown here is derived from an EMBL/GenBank/DDBJ whole genome shotgun (WGS) entry which is preliminary data.</text>
</comment>
<evidence type="ECO:0000313" key="6">
    <source>
        <dbReference type="Proteomes" id="UP001301350"/>
    </source>
</evidence>
<dbReference type="InterPro" id="IPR027417">
    <property type="entry name" value="P-loop_NTPase"/>
</dbReference>
<dbReference type="AlphaFoldDB" id="A0AAV9IXQ4"/>
<dbReference type="Pfam" id="PF14714">
    <property type="entry name" value="KH_dom-like"/>
    <property type="match status" value="1"/>
</dbReference>